<dbReference type="Proteomes" id="UP001165960">
    <property type="component" value="Unassembled WGS sequence"/>
</dbReference>
<protein>
    <submittedName>
        <fullName evidence="1">Uncharacterized protein</fullName>
    </submittedName>
</protein>
<keyword evidence="2" id="KW-1185">Reference proteome</keyword>
<name>A0ACC2UEN1_9FUNG</name>
<sequence>MARKNDPRYVTGFIYKCTLGKNVPILENYKSQIPSLAFHKSDIYFLAAHYNNKQFRNPTMAKIFLEKSKTSSGIKELFSKDYSRNQYPENHIIRKFYNMLYVVLIERNIIIQSFLNRTIKRNYTANLSI</sequence>
<evidence type="ECO:0000313" key="1">
    <source>
        <dbReference type="EMBL" id="KAJ9084857.1"/>
    </source>
</evidence>
<dbReference type="EMBL" id="QTSX02000800">
    <property type="protein sequence ID" value="KAJ9084857.1"/>
    <property type="molecule type" value="Genomic_DNA"/>
</dbReference>
<organism evidence="1 2">
    <name type="scientific">Entomophthora muscae</name>
    <dbReference type="NCBI Taxonomy" id="34485"/>
    <lineage>
        <taxon>Eukaryota</taxon>
        <taxon>Fungi</taxon>
        <taxon>Fungi incertae sedis</taxon>
        <taxon>Zoopagomycota</taxon>
        <taxon>Entomophthoromycotina</taxon>
        <taxon>Entomophthoromycetes</taxon>
        <taxon>Entomophthorales</taxon>
        <taxon>Entomophthoraceae</taxon>
        <taxon>Entomophthora</taxon>
    </lineage>
</organism>
<comment type="caution">
    <text evidence="1">The sequence shown here is derived from an EMBL/GenBank/DDBJ whole genome shotgun (WGS) entry which is preliminary data.</text>
</comment>
<evidence type="ECO:0000313" key="2">
    <source>
        <dbReference type="Proteomes" id="UP001165960"/>
    </source>
</evidence>
<proteinExistence type="predicted"/>
<accession>A0ACC2UEN1</accession>
<reference evidence="1" key="1">
    <citation type="submission" date="2022-04" db="EMBL/GenBank/DDBJ databases">
        <title>Genome of the entomopathogenic fungus Entomophthora muscae.</title>
        <authorList>
            <person name="Elya C."/>
            <person name="Lovett B.R."/>
            <person name="Lee E."/>
            <person name="Macias A.M."/>
            <person name="Hajek A.E."/>
            <person name="De Bivort B.L."/>
            <person name="Kasson M.T."/>
            <person name="De Fine Licht H.H."/>
            <person name="Stajich J.E."/>
        </authorList>
    </citation>
    <scope>NUCLEOTIDE SEQUENCE</scope>
    <source>
        <strain evidence="1">Berkeley</strain>
    </source>
</reference>
<gene>
    <name evidence="1" type="ORF">DSO57_1019783</name>
</gene>